<dbReference type="Proteomes" id="UP001075354">
    <property type="component" value="Chromosome 13"/>
</dbReference>
<dbReference type="AlphaFoldDB" id="A0AAV7X9U6"/>
<reference evidence="1" key="1">
    <citation type="submission" date="2022-12" db="EMBL/GenBank/DDBJ databases">
        <title>Chromosome-level genome assembly of the bean flower thrips Megalurothrips usitatus.</title>
        <authorList>
            <person name="Ma L."/>
            <person name="Liu Q."/>
            <person name="Li H."/>
            <person name="Cai W."/>
        </authorList>
    </citation>
    <scope>NUCLEOTIDE SEQUENCE</scope>
    <source>
        <strain evidence="1">Cailab_2022a</strain>
    </source>
</reference>
<organism evidence="1 2">
    <name type="scientific">Megalurothrips usitatus</name>
    <name type="common">bean blossom thrips</name>
    <dbReference type="NCBI Taxonomy" id="439358"/>
    <lineage>
        <taxon>Eukaryota</taxon>
        <taxon>Metazoa</taxon>
        <taxon>Ecdysozoa</taxon>
        <taxon>Arthropoda</taxon>
        <taxon>Hexapoda</taxon>
        <taxon>Insecta</taxon>
        <taxon>Pterygota</taxon>
        <taxon>Neoptera</taxon>
        <taxon>Paraneoptera</taxon>
        <taxon>Thysanoptera</taxon>
        <taxon>Terebrantia</taxon>
        <taxon>Thripoidea</taxon>
        <taxon>Thripidae</taxon>
        <taxon>Megalurothrips</taxon>
    </lineage>
</organism>
<evidence type="ECO:0000313" key="2">
    <source>
        <dbReference type="Proteomes" id="UP001075354"/>
    </source>
</evidence>
<evidence type="ECO:0000313" key="1">
    <source>
        <dbReference type="EMBL" id="KAJ1521658.1"/>
    </source>
</evidence>
<dbReference type="EMBL" id="JAPTSV010000013">
    <property type="protein sequence ID" value="KAJ1521658.1"/>
    <property type="molecule type" value="Genomic_DNA"/>
</dbReference>
<name>A0AAV7X9U6_9NEOP</name>
<keyword evidence="2" id="KW-1185">Reference proteome</keyword>
<accession>A0AAV7X9U6</accession>
<gene>
    <name evidence="1" type="ORF">ONE63_003304</name>
</gene>
<sequence>MEEVMQYEIHGQPQPIKFRRASREYSRSYFENWHKPLPFHSFFHKEVDMNVEGDVIRRKCPLEADEEHTVASSSSHECLTRPCTCPDPGKSKEMCVIKKVENWLHSRCMLFLQDLHETENLENLMLKWPNNMNKRPELEKCAVSALPPSAVLHNIAGTNCPVYTLNVRVIGIQPSMTDLTQVVRGHCAHYTCNAIVTNIDWANSGPLNYGKLARPYCPECCQARRKRYLNLFFHLTLRVEDSLGQVSEIVVERDEAVRFFGCTVYRFLLNIRKRLRVKRNLESLIQASSAPRSAAIPGVTFDAHIIPVVMGHTENVELRMFGDNIPLFELAKKTPVARL</sequence>
<comment type="caution">
    <text evidence="1">The sequence shown here is derived from an EMBL/GenBank/DDBJ whole genome shotgun (WGS) entry which is preliminary data.</text>
</comment>
<protein>
    <submittedName>
        <fullName evidence="1">Uncharacterized protein</fullName>
    </submittedName>
</protein>
<proteinExistence type="predicted"/>